<dbReference type="InterPro" id="IPR000432">
    <property type="entry name" value="DNA_mismatch_repair_MutS_C"/>
</dbReference>
<dbReference type="GO" id="GO:0006298">
    <property type="term" value="P:mismatch repair"/>
    <property type="evidence" value="ECO:0007669"/>
    <property type="project" value="InterPro"/>
</dbReference>
<dbReference type="AlphaFoldDB" id="U4TTR3"/>
<reference evidence="7" key="1">
    <citation type="journal article" date="2013" name="Genome Announc.">
        <title>Whole-Genome Sequencing of Lactobacillus shenzhenensis Strain LY-73T.</title>
        <authorList>
            <person name="Lin Z."/>
            <person name="Liu Z."/>
            <person name="Yang R."/>
            <person name="Zou Y."/>
            <person name="Wan D."/>
            <person name="Chen J."/>
            <person name="Guo M."/>
            <person name="Zhao J."/>
            <person name="Fang C."/>
            <person name="Yang R."/>
            <person name="Liu F."/>
        </authorList>
    </citation>
    <scope>NUCLEOTIDE SEQUENCE [LARGE SCALE GENOMIC DNA]</scope>
    <source>
        <strain evidence="7">LY-73</strain>
    </source>
</reference>
<evidence type="ECO:0000313" key="7">
    <source>
        <dbReference type="Proteomes" id="UP000030647"/>
    </source>
</evidence>
<evidence type="ECO:0000313" key="6">
    <source>
        <dbReference type="EMBL" id="ERL64812.1"/>
    </source>
</evidence>
<feature type="domain" description="DNA mismatch repair proteins mutS family" evidence="5">
    <location>
        <begin position="360"/>
        <end position="546"/>
    </location>
</feature>
<keyword evidence="4" id="KW-0472">Membrane</keyword>
<dbReference type="InterPro" id="IPR027417">
    <property type="entry name" value="P-loop_NTPase"/>
</dbReference>
<keyword evidence="4" id="KW-1133">Transmembrane helix</keyword>
<organism evidence="6 7">
    <name type="scientific">Schleiferilactobacillus shenzhenensis LY-73</name>
    <dbReference type="NCBI Taxonomy" id="1231336"/>
    <lineage>
        <taxon>Bacteria</taxon>
        <taxon>Bacillati</taxon>
        <taxon>Bacillota</taxon>
        <taxon>Bacilli</taxon>
        <taxon>Lactobacillales</taxon>
        <taxon>Lactobacillaceae</taxon>
        <taxon>Schleiferilactobacillus</taxon>
    </lineage>
</organism>
<dbReference type="GO" id="GO:0140664">
    <property type="term" value="F:ATP-dependent DNA damage sensor activity"/>
    <property type="evidence" value="ECO:0007669"/>
    <property type="project" value="InterPro"/>
</dbReference>
<name>U4TTR3_9LACO</name>
<keyword evidence="3" id="KW-0238">DNA-binding</keyword>
<proteinExistence type="predicted"/>
<keyword evidence="2" id="KW-0067">ATP-binding</keyword>
<dbReference type="PANTHER" id="PTHR11361:SF152">
    <property type="entry name" value="DNA MISMATCH REPAIR PROTEIN"/>
    <property type="match status" value="1"/>
</dbReference>
<dbReference type="GO" id="GO:0030983">
    <property type="term" value="F:mismatched DNA binding"/>
    <property type="evidence" value="ECO:0007669"/>
    <property type="project" value="InterPro"/>
</dbReference>
<dbReference type="GO" id="GO:0005829">
    <property type="term" value="C:cytosol"/>
    <property type="evidence" value="ECO:0007669"/>
    <property type="project" value="TreeGrafter"/>
</dbReference>
<dbReference type="HOGENOM" id="CLU_030717_1_0_9"/>
<evidence type="ECO:0000256" key="1">
    <source>
        <dbReference type="ARBA" id="ARBA00022741"/>
    </source>
</evidence>
<dbReference type="RefSeq" id="WP_022529922.1">
    <property type="nucleotide sequence ID" value="NZ_KI271592.1"/>
</dbReference>
<feature type="transmembrane region" description="Helical" evidence="4">
    <location>
        <begin position="273"/>
        <end position="292"/>
    </location>
</feature>
<dbReference type="EMBL" id="KI271592">
    <property type="protein sequence ID" value="ERL64812.1"/>
    <property type="molecule type" value="Genomic_DNA"/>
</dbReference>
<dbReference type="PANTHER" id="PTHR11361">
    <property type="entry name" value="DNA MISMATCH REPAIR PROTEIN MUTS FAMILY MEMBER"/>
    <property type="match status" value="1"/>
</dbReference>
<sequence>MSTPFLTLITVIAAVVLLMVGWLYVADQRLTARLKREWGQFPESYQGNAEASLKEAFAAQKKLQKFDSQVDDLTWSDLDMFPVFEQINATQSSVGAERLYQVLRSYNFGEAAAREPLITYFSDHPDDRLAVQKDFAKLGRTDHNQSQNYLLHTTESSLSGMAKYVILGTLPVVSLIVLLIGFFLQQNSLFTWGGLVLMVSAVFNIIYYQTRKAKLEGELTAMSYLVRTIVAAQKLAKVPGPSQALIKKNLKPLRAISQFGFAFRTTDASDMAIIMDYINGLFMLAFIAYNFVLKRLQTQHAAALGLWTALGDLEVAIAIANYRIAAGNTTIPTFRKGPVEAEALVHPLLPDAVSNPLHWRRNTIITGSNASGKSTYVKSVAINCILAQTINTCTAASFALGPGHVITAMAVSDDLAAGDSYFVAEIKAIKRLLDLVATGQPCYGFVDEILKGTNTVERIAASASVVQWLNQYPSLVMIATHDNELTEMLASSCDNWHFQETVTKDHGVEFDYLLRQGPATSHNAIALLGTMHYPASLINEANKLAEAFEASKSWPEVPATT</sequence>
<dbReference type="InterPro" id="IPR045076">
    <property type="entry name" value="MutS"/>
</dbReference>
<dbReference type="OrthoDB" id="9802448at2"/>
<dbReference type="GO" id="GO:0005524">
    <property type="term" value="F:ATP binding"/>
    <property type="evidence" value="ECO:0007669"/>
    <property type="project" value="UniProtKB-KW"/>
</dbReference>
<feature type="transmembrane region" description="Helical" evidence="4">
    <location>
        <begin position="6"/>
        <end position="26"/>
    </location>
</feature>
<dbReference type="SUPFAM" id="SSF52540">
    <property type="entry name" value="P-loop containing nucleoside triphosphate hydrolases"/>
    <property type="match status" value="1"/>
</dbReference>
<dbReference type="eggNOG" id="COG0249">
    <property type="taxonomic scope" value="Bacteria"/>
</dbReference>
<gene>
    <name evidence="6" type="ORF">L248_0589</name>
</gene>
<accession>U4TTR3</accession>
<keyword evidence="4" id="KW-0812">Transmembrane</keyword>
<keyword evidence="7" id="KW-1185">Reference proteome</keyword>
<dbReference type="SMART" id="SM00534">
    <property type="entry name" value="MUTSac"/>
    <property type="match status" value="1"/>
</dbReference>
<feature type="transmembrane region" description="Helical" evidence="4">
    <location>
        <begin position="164"/>
        <end position="184"/>
    </location>
</feature>
<protein>
    <recommendedName>
        <fullName evidence="5">DNA mismatch repair proteins mutS family domain-containing protein</fullName>
    </recommendedName>
</protein>
<evidence type="ECO:0000256" key="3">
    <source>
        <dbReference type="ARBA" id="ARBA00023125"/>
    </source>
</evidence>
<dbReference type="Proteomes" id="UP000030647">
    <property type="component" value="Unassembled WGS sequence"/>
</dbReference>
<evidence type="ECO:0000256" key="4">
    <source>
        <dbReference type="SAM" id="Phobius"/>
    </source>
</evidence>
<dbReference type="STRING" id="1231336.L248_0589"/>
<dbReference type="Pfam" id="PF00488">
    <property type="entry name" value="MutS_V"/>
    <property type="match status" value="1"/>
</dbReference>
<dbReference type="Gene3D" id="3.40.50.300">
    <property type="entry name" value="P-loop containing nucleotide triphosphate hydrolases"/>
    <property type="match status" value="1"/>
</dbReference>
<feature type="transmembrane region" description="Helical" evidence="4">
    <location>
        <begin position="190"/>
        <end position="208"/>
    </location>
</feature>
<keyword evidence="1" id="KW-0547">Nucleotide-binding</keyword>
<evidence type="ECO:0000256" key="2">
    <source>
        <dbReference type="ARBA" id="ARBA00022840"/>
    </source>
</evidence>
<evidence type="ECO:0000259" key="5">
    <source>
        <dbReference type="SMART" id="SM00534"/>
    </source>
</evidence>